<dbReference type="GO" id="GO:0006313">
    <property type="term" value="P:DNA transposition"/>
    <property type="evidence" value="ECO:0007669"/>
    <property type="project" value="InterPro"/>
</dbReference>
<reference evidence="2 3" key="1">
    <citation type="submission" date="2018-12" db="EMBL/GenBank/DDBJ databases">
        <title>Genome sequencing of Eikenella corrodens KCOM 3110 (= JS217).</title>
        <authorList>
            <person name="Koo J.-K."/>
            <person name="Park S.-N."/>
            <person name="Lim Y.K."/>
        </authorList>
    </citation>
    <scope>NUCLEOTIDE SEQUENCE [LARGE SCALE GENOMIC DNA]</scope>
    <source>
        <strain evidence="2 3">KCOM 3110</strain>
    </source>
</reference>
<accession>A0A3S9SH02</accession>
<proteinExistence type="predicted"/>
<dbReference type="GO" id="GO:0004803">
    <property type="term" value="F:transposase activity"/>
    <property type="evidence" value="ECO:0007669"/>
    <property type="project" value="InterPro"/>
</dbReference>
<dbReference type="PANTHER" id="PTHR36966">
    <property type="entry name" value="REP-ASSOCIATED TYROSINE TRANSPOSASE"/>
    <property type="match status" value="1"/>
</dbReference>
<dbReference type="Gene3D" id="3.30.70.1290">
    <property type="entry name" value="Transposase IS200-like"/>
    <property type="match status" value="1"/>
</dbReference>
<dbReference type="Proteomes" id="UP000282435">
    <property type="component" value="Chromosome"/>
</dbReference>
<dbReference type="AlphaFoldDB" id="A0A3S9SH02"/>
<dbReference type="EMBL" id="CP034670">
    <property type="protein sequence ID" value="AZR58749.1"/>
    <property type="molecule type" value="Genomic_DNA"/>
</dbReference>
<gene>
    <name evidence="2" type="ORF">ELB75_01030</name>
</gene>
<dbReference type="InterPro" id="IPR052715">
    <property type="entry name" value="RAYT_transposase"/>
</dbReference>
<sequence length="137" mass="16310">MDVQKQYPFETVAVCVLPNHIHAIWTLPPDDADYSLRWRLIKTKFSAHFPHAENLSASKQRRHERGIWQRRFYEHTVRDEIDLQRCTDYIHFNPVKHGLCGNVRDWPFSSFHRYVRDGWLPLDWGGTKETAVMSFGE</sequence>
<dbReference type="NCBIfam" id="NF047646">
    <property type="entry name" value="REP_Tyr_transpos"/>
    <property type="match status" value="1"/>
</dbReference>
<dbReference type="InterPro" id="IPR002686">
    <property type="entry name" value="Transposase_17"/>
</dbReference>
<dbReference type="SUPFAM" id="SSF143422">
    <property type="entry name" value="Transposase IS200-like"/>
    <property type="match status" value="1"/>
</dbReference>
<name>A0A3S9SH02_EIKCO</name>
<dbReference type="PANTHER" id="PTHR36966:SF1">
    <property type="entry name" value="REP-ASSOCIATED TYROSINE TRANSPOSASE"/>
    <property type="match status" value="1"/>
</dbReference>
<dbReference type="Pfam" id="PF01797">
    <property type="entry name" value="Y1_Tnp"/>
    <property type="match status" value="1"/>
</dbReference>
<dbReference type="InterPro" id="IPR036515">
    <property type="entry name" value="Transposase_17_sf"/>
</dbReference>
<feature type="domain" description="Transposase IS200-like" evidence="1">
    <location>
        <begin position="1"/>
        <end position="93"/>
    </location>
</feature>
<dbReference type="GO" id="GO:0043565">
    <property type="term" value="F:sequence-specific DNA binding"/>
    <property type="evidence" value="ECO:0007669"/>
    <property type="project" value="TreeGrafter"/>
</dbReference>
<organism evidence="2 3">
    <name type="scientific">Eikenella corrodens</name>
    <dbReference type="NCBI Taxonomy" id="539"/>
    <lineage>
        <taxon>Bacteria</taxon>
        <taxon>Pseudomonadati</taxon>
        <taxon>Pseudomonadota</taxon>
        <taxon>Betaproteobacteria</taxon>
        <taxon>Neisseriales</taxon>
        <taxon>Neisseriaceae</taxon>
        <taxon>Eikenella</taxon>
    </lineage>
</organism>
<dbReference type="SMART" id="SM01321">
    <property type="entry name" value="Y1_Tnp"/>
    <property type="match status" value="1"/>
</dbReference>
<evidence type="ECO:0000313" key="2">
    <source>
        <dbReference type="EMBL" id="AZR58749.1"/>
    </source>
</evidence>
<protein>
    <submittedName>
        <fullName evidence="2">Transposase</fullName>
    </submittedName>
</protein>
<dbReference type="OrthoDB" id="9794403at2"/>
<evidence type="ECO:0000313" key="3">
    <source>
        <dbReference type="Proteomes" id="UP000282435"/>
    </source>
</evidence>
<evidence type="ECO:0000259" key="1">
    <source>
        <dbReference type="SMART" id="SM01321"/>
    </source>
</evidence>